<dbReference type="InterPro" id="IPR000802">
    <property type="entry name" value="Arsenical_pump_ArsB"/>
</dbReference>
<dbReference type="AlphaFoldDB" id="A0A7H1MYU4"/>
<feature type="transmembrane region" description="Helical" evidence="8">
    <location>
        <begin position="140"/>
        <end position="159"/>
    </location>
</feature>
<dbReference type="RefSeq" id="WP_190262066.1">
    <property type="nucleotide sequence ID" value="NZ_CP053923.1"/>
</dbReference>
<dbReference type="KEGG" id="dvn:HQ394_03680"/>
<dbReference type="Pfam" id="PF03600">
    <property type="entry name" value="CitMHS"/>
    <property type="match status" value="1"/>
</dbReference>
<evidence type="ECO:0000256" key="4">
    <source>
        <dbReference type="ARBA" id="ARBA00022475"/>
    </source>
</evidence>
<dbReference type="PANTHER" id="PTHR43302:SF5">
    <property type="entry name" value="TRANSPORTER ARSB-RELATED"/>
    <property type="match status" value="1"/>
</dbReference>
<feature type="transmembrane region" description="Helical" evidence="8">
    <location>
        <begin position="6"/>
        <end position="22"/>
    </location>
</feature>
<comment type="subcellular location">
    <subcellularLocation>
        <location evidence="1">Cell membrane</location>
        <topology evidence="1">Multi-pass membrane protein</topology>
    </subcellularLocation>
</comment>
<name>A0A7H1MYU4_9PROT</name>
<organism evidence="10 11">
    <name type="scientific">Defluviicoccus vanus</name>
    <dbReference type="NCBI Taxonomy" id="111831"/>
    <lineage>
        <taxon>Bacteria</taxon>
        <taxon>Pseudomonadati</taxon>
        <taxon>Pseudomonadota</taxon>
        <taxon>Alphaproteobacteria</taxon>
        <taxon>Rhodospirillales</taxon>
        <taxon>Rhodospirillaceae</taxon>
        <taxon>Defluviicoccus</taxon>
    </lineage>
</organism>
<evidence type="ECO:0000256" key="5">
    <source>
        <dbReference type="ARBA" id="ARBA00022692"/>
    </source>
</evidence>
<keyword evidence="5 8" id="KW-0812">Transmembrane</keyword>
<feature type="transmembrane region" description="Helical" evidence="8">
    <location>
        <begin position="34"/>
        <end position="57"/>
    </location>
</feature>
<evidence type="ECO:0000256" key="7">
    <source>
        <dbReference type="ARBA" id="ARBA00023136"/>
    </source>
</evidence>
<evidence type="ECO:0000259" key="9">
    <source>
        <dbReference type="Pfam" id="PF03600"/>
    </source>
</evidence>
<keyword evidence="6 8" id="KW-1133">Transmembrane helix</keyword>
<protein>
    <submittedName>
        <fullName evidence="10">Anion transporter</fullName>
    </submittedName>
</protein>
<gene>
    <name evidence="10" type="ORF">HQ394_03680</name>
</gene>
<keyword evidence="4" id="KW-1003">Cell membrane</keyword>
<evidence type="ECO:0000256" key="6">
    <source>
        <dbReference type="ARBA" id="ARBA00022989"/>
    </source>
</evidence>
<dbReference type="PANTHER" id="PTHR43302">
    <property type="entry name" value="TRANSPORTER ARSB-RELATED"/>
    <property type="match status" value="1"/>
</dbReference>
<evidence type="ECO:0000313" key="10">
    <source>
        <dbReference type="EMBL" id="QNT68630.1"/>
    </source>
</evidence>
<evidence type="ECO:0000256" key="8">
    <source>
        <dbReference type="SAM" id="Phobius"/>
    </source>
</evidence>
<dbReference type="EMBL" id="CP053923">
    <property type="protein sequence ID" value="QNT68630.1"/>
    <property type="molecule type" value="Genomic_DNA"/>
</dbReference>
<proteinExistence type="inferred from homology"/>
<reference evidence="10 11" key="1">
    <citation type="submission" date="2020-05" db="EMBL/GenBank/DDBJ databases">
        <title>Complete closed genome sequence of Defluviicoccus vanus.</title>
        <authorList>
            <person name="Bessarab I."/>
            <person name="Arumugam K."/>
            <person name="Maszenan A.M."/>
            <person name="Seviour R.J."/>
            <person name="Williams R.B."/>
        </authorList>
    </citation>
    <scope>NUCLEOTIDE SEQUENCE [LARGE SCALE GENOMIC DNA]</scope>
    <source>
        <strain evidence="10 11">Ben 114</strain>
    </source>
</reference>
<dbReference type="InterPro" id="IPR004680">
    <property type="entry name" value="Cit_transptr-like_dom"/>
</dbReference>
<feature type="transmembrane region" description="Helical" evidence="8">
    <location>
        <begin position="344"/>
        <end position="369"/>
    </location>
</feature>
<keyword evidence="7 8" id="KW-0472">Membrane</keyword>
<evidence type="ECO:0000256" key="1">
    <source>
        <dbReference type="ARBA" id="ARBA00004651"/>
    </source>
</evidence>
<feature type="transmembrane region" description="Helical" evidence="8">
    <location>
        <begin position="96"/>
        <end position="120"/>
    </location>
</feature>
<dbReference type="GO" id="GO:0005886">
    <property type="term" value="C:plasma membrane"/>
    <property type="evidence" value="ECO:0007669"/>
    <property type="project" value="UniProtKB-SubCell"/>
</dbReference>
<keyword evidence="3" id="KW-0813">Transport</keyword>
<dbReference type="PRINTS" id="PR00758">
    <property type="entry name" value="ARSENICPUMP"/>
</dbReference>
<feature type="transmembrane region" description="Helical" evidence="8">
    <location>
        <begin position="231"/>
        <end position="256"/>
    </location>
</feature>
<keyword evidence="11" id="KW-1185">Reference proteome</keyword>
<accession>A0A7H1MYU4</accession>
<evidence type="ECO:0000313" key="11">
    <source>
        <dbReference type="Proteomes" id="UP000516369"/>
    </source>
</evidence>
<comment type="similarity">
    <text evidence="2">Belongs to the CitM (TC 2.A.11) transporter family.</text>
</comment>
<feature type="transmembrane region" description="Helical" evidence="8">
    <location>
        <begin position="389"/>
        <end position="406"/>
    </location>
</feature>
<feature type="transmembrane region" description="Helical" evidence="8">
    <location>
        <begin position="63"/>
        <end position="84"/>
    </location>
</feature>
<feature type="domain" description="Citrate transporter-like" evidence="9">
    <location>
        <begin position="28"/>
        <end position="340"/>
    </location>
</feature>
<feature type="transmembrane region" description="Helical" evidence="8">
    <location>
        <begin position="312"/>
        <end position="337"/>
    </location>
</feature>
<feature type="transmembrane region" description="Helical" evidence="8">
    <location>
        <begin position="268"/>
        <end position="292"/>
    </location>
</feature>
<feature type="transmembrane region" description="Helical" evidence="8">
    <location>
        <begin position="171"/>
        <end position="199"/>
    </location>
</feature>
<dbReference type="GO" id="GO:0015105">
    <property type="term" value="F:arsenite transmembrane transporter activity"/>
    <property type="evidence" value="ECO:0007669"/>
    <property type="project" value="InterPro"/>
</dbReference>
<evidence type="ECO:0000256" key="3">
    <source>
        <dbReference type="ARBA" id="ARBA00022448"/>
    </source>
</evidence>
<sequence length="410" mass="42944">MTETSALVVAVFVAVYIGMALGRWPGLKIDRTGIALLGAIVLCASGIVSGGAALAAINLPTLLVLFGLMILSAQFAACGFYDWCSARIAATDASPAAILALTVAVAGALSAVLANDIVVFAMTPMLVRGLVRRRLDPRPYLIALAGAANAGSAATVIGNPQNILIGQVGSLDFWPFFTVCAPPALFALACVFGVVWWQWRRRFQATAKEEATLTSPQIDRFGLAKASLLTLAMLAMFALHVAHAIAVLIIAGILLISRRFATREVLALVDWHLLVLFCGLFIVTAALGVTGLPASLLGDLRAAGLDPASFAVLAPLTLFGSNSIGNVPTVLLLLAVVPDLPPEALTMLAVLSTLAGNLLIVGSLANIIVVERAWQENVVLGFWQHARCGIPMTLLSFAAAVGWFMLRAQT</sequence>
<dbReference type="Proteomes" id="UP000516369">
    <property type="component" value="Chromosome"/>
</dbReference>
<evidence type="ECO:0000256" key="2">
    <source>
        <dbReference type="ARBA" id="ARBA00009843"/>
    </source>
</evidence>